<keyword evidence="19" id="KW-1185">Reference proteome</keyword>
<dbReference type="InterPro" id="IPR036097">
    <property type="entry name" value="HisK_dim/P_sf"/>
</dbReference>
<gene>
    <name evidence="18" type="ORF">RZS28_16300</name>
</gene>
<feature type="domain" description="PAS" evidence="15">
    <location>
        <begin position="159"/>
        <end position="228"/>
    </location>
</feature>
<sequence length="659" mass="73536">MAKPDRIWWSHPPAILTYGIATVSIAGALMTARWLEDHLVGAPVALFLCAIMLSAWFGGSRPGLLAAALSFLSFKYYFVAPAYSLSVDIDQAPRLLLFAMSALFVWSLSSAQRRTSETLRRARDELDVTVQELKRLNEALLIENAERNRAEEVLRRSEAFLAEAQRISRTGSWSWNIPTRKVTWSAEHYRIFGFDAAGGPEPTLKSVLKRVHPEDRPLVRQILEGSIRVGWQFTFEFRAALPDGSTTNLLATGRPLSKDSGEIDEYIGTTVDITERKRGEVELAKAFSELKKSEAQLRTIIDTIPTQAWCWLADGSSEFQNQRWLDYTGLSTEETRGWGWTKALHPEDAERCINKWRKIHASELAGETEARFRRFDGEYRWFLMRVVPLRDEHGDIIKWYGTNTDIQDLKRSEDALRNTQSELARVARLTTMGELTASIAHEVNQPLGAIVANGEAGLRWLRRDPPDLDRVHVSMEAMIGDGNRASAVISRIRGLAKKASSQKALMDINDVIQEVILLVEREMQVHVVSLRLDLAPTLPPVLGDRVALQQVIINLIMNSVEAMSTVTGRPRALAIFSQPAEPAEVIVTLRDTGVGIDAAIADRIFDPFFTTKFNGIGMGLSICRSIIEAHGGRLGASPNVSGGATFRFTLPLAERISHD</sequence>
<feature type="transmembrane region" description="Helical" evidence="14">
    <location>
        <begin position="15"/>
        <end position="32"/>
    </location>
</feature>
<dbReference type="CDD" id="cd00082">
    <property type="entry name" value="HisKA"/>
    <property type="match status" value="1"/>
</dbReference>
<dbReference type="InterPro" id="IPR052162">
    <property type="entry name" value="Sensor_kinase/Photoreceptor"/>
</dbReference>
<dbReference type="SUPFAM" id="SSF55874">
    <property type="entry name" value="ATPase domain of HSP90 chaperone/DNA topoisomerase II/histidine kinase"/>
    <property type="match status" value="1"/>
</dbReference>
<dbReference type="Proteomes" id="UP001626536">
    <property type="component" value="Chromosome"/>
</dbReference>
<dbReference type="PRINTS" id="PR00344">
    <property type="entry name" value="BCTRLSENSOR"/>
</dbReference>
<dbReference type="RefSeq" id="WP_407338781.1">
    <property type="nucleotide sequence ID" value="NZ_CP136862.1"/>
</dbReference>
<dbReference type="SMART" id="SM00091">
    <property type="entry name" value="PAS"/>
    <property type="match status" value="2"/>
</dbReference>
<evidence type="ECO:0000313" key="18">
    <source>
        <dbReference type="EMBL" id="WOJ89338.1"/>
    </source>
</evidence>
<keyword evidence="7" id="KW-0547">Nucleotide-binding</keyword>
<keyword evidence="5" id="KW-0808">Transferase</keyword>
<evidence type="ECO:0000256" key="10">
    <source>
        <dbReference type="ARBA" id="ARBA00022989"/>
    </source>
</evidence>
<dbReference type="Pfam" id="PF08447">
    <property type="entry name" value="PAS_3"/>
    <property type="match status" value="2"/>
</dbReference>
<evidence type="ECO:0000313" key="19">
    <source>
        <dbReference type="Proteomes" id="UP001626536"/>
    </source>
</evidence>
<dbReference type="SUPFAM" id="SSF47384">
    <property type="entry name" value="Homodimeric domain of signal transducing histidine kinase"/>
    <property type="match status" value="1"/>
</dbReference>
<dbReference type="Gene3D" id="3.30.565.10">
    <property type="entry name" value="Histidine kinase-like ATPase, C-terminal domain"/>
    <property type="match status" value="1"/>
</dbReference>
<keyword evidence="9" id="KW-0067">ATP-binding</keyword>
<keyword evidence="8" id="KW-0418">Kinase</keyword>
<dbReference type="NCBIfam" id="TIGR00229">
    <property type="entry name" value="sensory_box"/>
    <property type="match status" value="2"/>
</dbReference>
<dbReference type="Gene3D" id="1.20.120.620">
    <property type="entry name" value="Backbone structure of the membrane domain of e. Coli histidine kinase receptor kdpd"/>
    <property type="match status" value="1"/>
</dbReference>
<evidence type="ECO:0000256" key="4">
    <source>
        <dbReference type="ARBA" id="ARBA00022553"/>
    </source>
</evidence>
<evidence type="ECO:0000256" key="2">
    <source>
        <dbReference type="ARBA" id="ARBA00004141"/>
    </source>
</evidence>
<dbReference type="InterPro" id="IPR003661">
    <property type="entry name" value="HisK_dim/P_dom"/>
</dbReference>
<dbReference type="InterPro" id="IPR013655">
    <property type="entry name" value="PAS_fold_3"/>
</dbReference>
<dbReference type="CDD" id="cd00130">
    <property type="entry name" value="PAS"/>
    <property type="match status" value="2"/>
</dbReference>
<protein>
    <recommendedName>
        <fullName evidence="3">histidine kinase</fullName>
        <ecNumber evidence="3">2.7.13.3</ecNumber>
    </recommendedName>
</protein>
<dbReference type="Gene3D" id="1.10.287.130">
    <property type="match status" value="1"/>
</dbReference>
<dbReference type="SUPFAM" id="SSF55785">
    <property type="entry name" value="PYP-like sensor domain (PAS domain)"/>
    <property type="match status" value="2"/>
</dbReference>
<dbReference type="Gene3D" id="2.10.70.100">
    <property type="match status" value="1"/>
</dbReference>
<dbReference type="Gene3D" id="3.30.450.20">
    <property type="entry name" value="PAS domain"/>
    <property type="match status" value="2"/>
</dbReference>
<dbReference type="EMBL" id="CP136862">
    <property type="protein sequence ID" value="WOJ89338.1"/>
    <property type="molecule type" value="Genomic_DNA"/>
</dbReference>
<dbReference type="InterPro" id="IPR001610">
    <property type="entry name" value="PAC"/>
</dbReference>
<comment type="subcellular location">
    <subcellularLocation>
        <location evidence="2">Membrane</location>
        <topology evidence="2">Multi-pass membrane protein</topology>
    </subcellularLocation>
</comment>
<dbReference type="EC" id="2.7.13.3" evidence="3"/>
<dbReference type="InterPro" id="IPR000014">
    <property type="entry name" value="PAS"/>
</dbReference>
<organism evidence="18 19">
    <name type="scientific">Methylocapsa polymorpha</name>
    <dbReference type="NCBI Taxonomy" id="3080828"/>
    <lineage>
        <taxon>Bacteria</taxon>
        <taxon>Pseudomonadati</taxon>
        <taxon>Pseudomonadota</taxon>
        <taxon>Alphaproteobacteria</taxon>
        <taxon>Hyphomicrobiales</taxon>
        <taxon>Beijerinckiaceae</taxon>
        <taxon>Methylocapsa</taxon>
    </lineage>
</organism>
<evidence type="ECO:0000256" key="5">
    <source>
        <dbReference type="ARBA" id="ARBA00022679"/>
    </source>
</evidence>
<feature type="transmembrane region" description="Helical" evidence="14">
    <location>
        <begin position="64"/>
        <end position="83"/>
    </location>
</feature>
<evidence type="ECO:0000256" key="7">
    <source>
        <dbReference type="ARBA" id="ARBA00022741"/>
    </source>
</evidence>
<accession>A0ABZ0HQ88</accession>
<dbReference type="SMART" id="SM00086">
    <property type="entry name" value="PAC"/>
    <property type="match status" value="2"/>
</dbReference>
<comment type="catalytic activity">
    <reaction evidence="1">
        <text>ATP + protein L-histidine = ADP + protein N-phospho-L-histidine.</text>
        <dbReference type="EC" id="2.7.13.3"/>
    </reaction>
</comment>
<dbReference type="Pfam" id="PF13493">
    <property type="entry name" value="DUF4118"/>
    <property type="match status" value="1"/>
</dbReference>
<evidence type="ECO:0000256" key="1">
    <source>
        <dbReference type="ARBA" id="ARBA00000085"/>
    </source>
</evidence>
<evidence type="ECO:0000259" key="16">
    <source>
        <dbReference type="SMART" id="SM00387"/>
    </source>
</evidence>
<keyword evidence="4" id="KW-0597">Phosphoprotein</keyword>
<dbReference type="InterPro" id="IPR035965">
    <property type="entry name" value="PAS-like_dom_sf"/>
</dbReference>
<dbReference type="InterPro" id="IPR004358">
    <property type="entry name" value="Sig_transdc_His_kin-like_C"/>
</dbReference>
<evidence type="ECO:0000256" key="12">
    <source>
        <dbReference type="ARBA" id="ARBA00023136"/>
    </source>
</evidence>
<evidence type="ECO:0000259" key="17">
    <source>
        <dbReference type="SMART" id="SM00388"/>
    </source>
</evidence>
<dbReference type="SMART" id="SM00388">
    <property type="entry name" value="HisKA"/>
    <property type="match status" value="1"/>
</dbReference>
<evidence type="ECO:0000256" key="11">
    <source>
        <dbReference type="ARBA" id="ARBA00023012"/>
    </source>
</evidence>
<evidence type="ECO:0000256" key="6">
    <source>
        <dbReference type="ARBA" id="ARBA00022692"/>
    </source>
</evidence>
<dbReference type="SMART" id="SM00387">
    <property type="entry name" value="HATPase_c"/>
    <property type="match status" value="1"/>
</dbReference>
<dbReference type="InterPro" id="IPR003594">
    <property type="entry name" value="HATPase_dom"/>
</dbReference>
<keyword evidence="6 14" id="KW-0812">Transmembrane</keyword>
<feature type="domain" description="Signal transduction histidine kinase dimerisation/phosphoacceptor" evidence="17">
    <location>
        <begin position="431"/>
        <end position="501"/>
    </location>
</feature>
<feature type="coiled-coil region" evidence="13">
    <location>
        <begin position="116"/>
        <end position="153"/>
    </location>
</feature>
<keyword evidence="13" id="KW-0175">Coiled coil</keyword>
<keyword evidence="12 14" id="KW-0472">Membrane</keyword>
<evidence type="ECO:0000256" key="8">
    <source>
        <dbReference type="ARBA" id="ARBA00022777"/>
    </source>
</evidence>
<evidence type="ECO:0000256" key="14">
    <source>
        <dbReference type="SAM" id="Phobius"/>
    </source>
</evidence>
<feature type="domain" description="Histidine kinase/HSP90-like ATPase" evidence="16">
    <location>
        <begin position="543"/>
        <end position="654"/>
    </location>
</feature>
<evidence type="ECO:0000256" key="9">
    <source>
        <dbReference type="ARBA" id="ARBA00022840"/>
    </source>
</evidence>
<dbReference type="PANTHER" id="PTHR43304">
    <property type="entry name" value="PHYTOCHROME-LIKE PROTEIN CPH1"/>
    <property type="match status" value="1"/>
</dbReference>
<dbReference type="InterPro" id="IPR025201">
    <property type="entry name" value="KdpD_TM"/>
</dbReference>
<dbReference type="PANTHER" id="PTHR43304:SF1">
    <property type="entry name" value="PAC DOMAIN-CONTAINING PROTEIN"/>
    <property type="match status" value="1"/>
</dbReference>
<evidence type="ECO:0000256" key="13">
    <source>
        <dbReference type="SAM" id="Coils"/>
    </source>
</evidence>
<dbReference type="InterPro" id="IPR036890">
    <property type="entry name" value="HATPase_C_sf"/>
</dbReference>
<feature type="transmembrane region" description="Helical" evidence="14">
    <location>
        <begin position="39"/>
        <end position="58"/>
    </location>
</feature>
<dbReference type="Pfam" id="PF02518">
    <property type="entry name" value="HATPase_c"/>
    <property type="match status" value="1"/>
</dbReference>
<feature type="domain" description="PAS" evidence="15">
    <location>
        <begin position="295"/>
        <end position="361"/>
    </location>
</feature>
<name>A0ABZ0HQ88_9HYPH</name>
<dbReference type="InterPro" id="IPR038318">
    <property type="entry name" value="KdpD_sf"/>
</dbReference>
<evidence type="ECO:0000259" key="15">
    <source>
        <dbReference type="SMART" id="SM00091"/>
    </source>
</evidence>
<evidence type="ECO:0000256" key="3">
    <source>
        <dbReference type="ARBA" id="ARBA00012438"/>
    </source>
</evidence>
<keyword evidence="11" id="KW-0902">Two-component regulatory system</keyword>
<proteinExistence type="predicted"/>
<keyword evidence="10 14" id="KW-1133">Transmembrane helix</keyword>
<reference evidence="18 19" key="1">
    <citation type="submission" date="2023-10" db="EMBL/GenBank/DDBJ databases">
        <title>Novel methanotroph of the genus Methylocapsa from a subarctic wetland.</title>
        <authorList>
            <person name="Belova S.E."/>
            <person name="Oshkin I.Y."/>
            <person name="Miroshnikov K."/>
            <person name="Dedysh S.N."/>
        </authorList>
    </citation>
    <scope>NUCLEOTIDE SEQUENCE [LARGE SCALE GENOMIC DNA]</scope>
    <source>
        <strain evidence="18 19">RX1</strain>
    </source>
</reference>